<organism evidence="7">
    <name type="scientific">Caenorhabditis brenneri</name>
    <name type="common">Nematode worm</name>
    <dbReference type="NCBI Taxonomy" id="135651"/>
    <lineage>
        <taxon>Eukaryota</taxon>
        <taxon>Metazoa</taxon>
        <taxon>Ecdysozoa</taxon>
        <taxon>Nematoda</taxon>
        <taxon>Chromadorea</taxon>
        <taxon>Rhabditida</taxon>
        <taxon>Rhabditina</taxon>
        <taxon>Rhabditomorpha</taxon>
        <taxon>Rhabditoidea</taxon>
        <taxon>Rhabditidae</taxon>
        <taxon>Peloderinae</taxon>
        <taxon>Caenorhabditis</taxon>
    </lineage>
</organism>
<feature type="compositionally biased region" description="Acidic residues" evidence="4">
    <location>
        <begin position="101"/>
        <end position="110"/>
    </location>
</feature>
<dbReference type="SUPFAM" id="SSF46689">
    <property type="entry name" value="Homeodomain-like"/>
    <property type="match status" value="1"/>
</dbReference>
<feature type="compositionally biased region" description="Acidic residues" evidence="4">
    <location>
        <begin position="350"/>
        <end position="360"/>
    </location>
</feature>
<name>G0MCW3_CAEBE</name>
<dbReference type="CDD" id="cd00086">
    <property type="entry name" value="homeodomain"/>
    <property type="match status" value="1"/>
</dbReference>
<evidence type="ECO:0000313" key="6">
    <source>
        <dbReference type="EMBL" id="EGT49391.1"/>
    </source>
</evidence>
<evidence type="ECO:0000256" key="3">
    <source>
        <dbReference type="RuleBase" id="RU000682"/>
    </source>
</evidence>
<dbReference type="EMBL" id="GL379790">
    <property type="protein sequence ID" value="EGT49391.1"/>
    <property type="molecule type" value="Genomic_DNA"/>
</dbReference>
<feature type="compositionally biased region" description="Basic and acidic residues" evidence="4">
    <location>
        <begin position="445"/>
        <end position="454"/>
    </location>
</feature>
<feature type="compositionally biased region" description="Basic residues" evidence="4">
    <location>
        <begin position="67"/>
        <end position="83"/>
    </location>
</feature>
<feature type="region of interest" description="Disordered" evidence="4">
    <location>
        <begin position="141"/>
        <end position="272"/>
    </location>
</feature>
<keyword evidence="7" id="KW-1185">Reference proteome</keyword>
<evidence type="ECO:0000256" key="4">
    <source>
        <dbReference type="SAM" id="MobiDB-lite"/>
    </source>
</evidence>
<feature type="domain" description="Homeobox" evidence="5">
    <location>
        <begin position="360"/>
        <end position="420"/>
    </location>
</feature>
<evidence type="ECO:0000256" key="2">
    <source>
        <dbReference type="PROSITE-ProRule" id="PRU00108"/>
    </source>
</evidence>
<feature type="compositionally biased region" description="Acidic residues" evidence="4">
    <location>
        <begin position="20"/>
        <end position="29"/>
    </location>
</feature>
<feature type="DNA-binding region" description="Homeobox" evidence="2">
    <location>
        <begin position="362"/>
        <end position="421"/>
    </location>
</feature>
<feature type="compositionally biased region" description="Basic and acidic residues" evidence="4">
    <location>
        <begin position="323"/>
        <end position="333"/>
    </location>
</feature>
<dbReference type="InterPro" id="IPR001356">
    <property type="entry name" value="HD"/>
</dbReference>
<dbReference type="HOGENOM" id="CLU_485044_0_0_1"/>
<evidence type="ECO:0000259" key="5">
    <source>
        <dbReference type="PROSITE" id="PS50071"/>
    </source>
</evidence>
<dbReference type="Gene3D" id="1.10.10.60">
    <property type="entry name" value="Homeodomain-like"/>
    <property type="match status" value="1"/>
</dbReference>
<dbReference type="SMART" id="SM00389">
    <property type="entry name" value="HOX"/>
    <property type="match status" value="1"/>
</dbReference>
<keyword evidence="2 3" id="KW-0371">Homeobox</keyword>
<dbReference type="InParanoid" id="G0MCW3"/>
<reference evidence="7" key="1">
    <citation type="submission" date="2011-07" db="EMBL/GenBank/DDBJ databases">
        <authorList>
            <consortium name="Caenorhabditis brenneri Sequencing and Analysis Consortium"/>
            <person name="Wilson R.K."/>
        </authorList>
    </citation>
    <scope>NUCLEOTIDE SEQUENCE [LARGE SCALE GENOMIC DNA]</scope>
    <source>
        <strain evidence="7">PB2801</strain>
    </source>
</reference>
<evidence type="ECO:0000313" key="7">
    <source>
        <dbReference type="Proteomes" id="UP000008068"/>
    </source>
</evidence>
<feature type="compositionally biased region" description="Basic and acidic residues" evidence="4">
    <location>
        <begin position="488"/>
        <end position="508"/>
    </location>
</feature>
<dbReference type="PROSITE" id="PS50071">
    <property type="entry name" value="HOMEOBOX_2"/>
    <property type="match status" value="1"/>
</dbReference>
<sequence length="519" mass="60305">MSGQPSTSDAYYRDHRWDQDPESEFDDDNPGTVNNSEEEKPKKTNSGSYPFSPGNESDGSDNDKVSTRRRPTIRRNSAKKIQARSKGGQFVKKSICSDSKNEEEQEEEMESPTKKNMENKSKAAIALSWSRQQLTEVERNRNKMLNRRKKAQWAAAEKAQAARDLERTSSGKRERPLNRYIQSRPPPSESDDEPKAPPPPPTEEELAARLAKKEERHRIYMEGKAKRQEELAKKRETERNRRLFPDSFSRKPARGSIEGVFSTRTTDRTGKTTTWEQWRRVIWCDEEKKAEEWKRRVKENRKQVRPLKPRTGPAANNGVYAIESRRQLEKDPNDNGFHYIARRIKKKEETDSEELDDDEEHKEPKNRLHSAATRQILKDAFEEAQYLSEESAKKLMRATKLTLRQVKAWFQNTRNKTWSSFRKGKIAVLPGQMKVMDDMNKERVERGEHLRMKEESEEELEDSDDGGEDESGEDGGEDQEDEEDVEEGGERDSGNRVDQKKKVIDHLSTEGYPVYPGWR</sequence>
<feature type="compositionally biased region" description="Basic and acidic residues" evidence="4">
    <location>
        <begin position="211"/>
        <end position="244"/>
    </location>
</feature>
<feature type="compositionally biased region" description="Basic residues" evidence="4">
    <location>
        <begin position="295"/>
        <end position="308"/>
    </location>
</feature>
<accession>G0MCW3</accession>
<comment type="subcellular location">
    <subcellularLocation>
        <location evidence="1 2 3">Nucleus</location>
    </subcellularLocation>
</comment>
<evidence type="ECO:0000256" key="1">
    <source>
        <dbReference type="ARBA" id="ARBA00004123"/>
    </source>
</evidence>
<proteinExistence type="predicted"/>
<dbReference type="Pfam" id="PF00046">
    <property type="entry name" value="Homeodomain"/>
    <property type="match status" value="1"/>
</dbReference>
<dbReference type="AlphaFoldDB" id="G0MCW3"/>
<feature type="compositionally biased region" description="Basic and acidic residues" evidence="4">
    <location>
        <begin position="160"/>
        <end position="177"/>
    </location>
</feature>
<dbReference type="Proteomes" id="UP000008068">
    <property type="component" value="Unassembled WGS sequence"/>
</dbReference>
<feature type="compositionally biased region" description="Polar residues" evidence="4">
    <location>
        <begin position="44"/>
        <end position="57"/>
    </location>
</feature>
<keyword evidence="2 3" id="KW-0539">Nucleus</keyword>
<keyword evidence="2 3" id="KW-0238">DNA-binding</keyword>
<protein>
    <recommendedName>
        <fullName evidence="5">Homeobox domain-containing protein</fullName>
    </recommendedName>
</protein>
<dbReference type="GO" id="GO:0003677">
    <property type="term" value="F:DNA binding"/>
    <property type="evidence" value="ECO:0007669"/>
    <property type="project" value="UniProtKB-UniRule"/>
</dbReference>
<feature type="compositionally biased region" description="Acidic residues" evidence="4">
    <location>
        <begin position="455"/>
        <end position="487"/>
    </location>
</feature>
<feature type="compositionally biased region" description="Basic residues" evidence="4">
    <location>
        <begin position="142"/>
        <end position="151"/>
    </location>
</feature>
<dbReference type="GO" id="GO:0005634">
    <property type="term" value="C:nucleus"/>
    <property type="evidence" value="ECO:0007669"/>
    <property type="project" value="UniProtKB-SubCell"/>
</dbReference>
<feature type="region of interest" description="Disordered" evidence="4">
    <location>
        <begin position="294"/>
        <end position="371"/>
    </location>
</feature>
<feature type="region of interest" description="Disordered" evidence="4">
    <location>
        <begin position="1"/>
        <end position="124"/>
    </location>
</feature>
<feature type="compositionally biased region" description="Basic and acidic residues" evidence="4">
    <location>
        <begin position="111"/>
        <end position="121"/>
    </location>
</feature>
<dbReference type="InterPro" id="IPR009057">
    <property type="entry name" value="Homeodomain-like_sf"/>
</dbReference>
<feature type="region of interest" description="Disordered" evidence="4">
    <location>
        <begin position="445"/>
        <end position="519"/>
    </location>
</feature>
<gene>
    <name evidence="6" type="ORF">CAEBREN_15457</name>
</gene>